<feature type="region of interest" description="Disordered" evidence="1">
    <location>
        <begin position="332"/>
        <end position="357"/>
    </location>
</feature>
<feature type="region of interest" description="Disordered" evidence="1">
    <location>
        <begin position="839"/>
        <end position="917"/>
    </location>
</feature>
<evidence type="ECO:0000256" key="1">
    <source>
        <dbReference type="SAM" id="MobiDB-lite"/>
    </source>
</evidence>
<evidence type="ECO:0000313" key="3">
    <source>
        <dbReference type="Proteomes" id="UP001165080"/>
    </source>
</evidence>
<evidence type="ECO:0000313" key="2">
    <source>
        <dbReference type="EMBL" id="GLC50463.1"/>
    </source>
</evidence>
<keyword evidence="3" id="KW-1185">Reference proteome</keyword>
<sequence length="1023" mass="100153">MPRIRKLQHGGASRKLGECFKLLLSGASGECLAGELGCCSDSCCSSALISRALAEYCQHSDAAREAFVAAKGIDALQTALLRGSPSAAVGAARVLGALCAGPHGLRCVLRWQSASGGDLLSRLALVAGAGGGGSGGGGGGVAGEGAGAGLPPELRTECVDALRAALGALHGPAAGGGLELAGALQVNASNPLGAFPGDFLTRVALPPLLSSNAHLRAAAARLIVAAAEEGLLPSGGGAAAAAAATLSAALGLAGLVSGNRADGALGVSGARASGDRPQRPCTLPRGGGLHVLALCELVASLLDSPSGAELLEAMRGPSLVLALALGREASAADGGGGVSGGGGGGEWPDSGSGDDSTEREALLDAVLLCVRHGYDRLWAAPDEEKQRERRAFALGAARLATLLTTTRTTAAAAASDAAAGAAAATAGDCGRGASVFPVGVLVGRGGAVAPSRSISTAAALASALSYWPQSVLSHADLREALADLRCALSDAVASALRRGSLGGGGGGAAEELADGVQQPATAQPAAATGDPGVWGSGWREAAPRAARFGGSKIGGISGSAGCSTMYEAAALHAVASAAAAAIRLYGAAGGRRAPSASGAATTAAAADSPSLRGVSDGIRCCEATAVAQCLGHLLEAARDCRTATALLTAPLEALLELPDEPPDLLLTASSAMPSCGSSTDAGGLPLLPVLALAAAGLVERLLQLPTGDTATPLSAASPGGTSSWVWHHAAGGGSSGVGTRRDITGRWGGASAPAQSGHGGGGLQHSAEQHAALLAALRVWSRLMGLRRSCTCGETRLHVGEQPTCPDDSGIVAPVACQACSIRPLGPLVAVAEAAEGLLPQPTQSGGRDAELGGGGESPQYTSATPGGIVEPASGTAKPGYGVLGADEEPSCSAEWHPEGPASEHSASGAASSCGGSQDRVTQLQQVLARTLSAALRGYAPGSSAANPSCAPGSWNRIRTCTSRVLGIALDPRNPRSVGAAVSVSATGDTQDITPLDSRDADLADADTILDECLACIAAASWA</sequence>
<protein>
    <submittedName>
        <fullName evidence="2">Uncharacterized protein</fullName>
    </submittedName>
</protein>
<accession>A0A9W6BEA8</accession>
<organism evidence="2 3">
    <name type="scientific">Pleodorina starrii</name>
    <dbReference type="NCBI Taxonomy" id="330485"/>
    <lineage>
        <taxon>Eukaryota</taxon>
        <taxon>Viridiplantae</taxon>
        <taxon>Chlorophyta</taxon>
        <taxon>core chlorophytes</taxon>
        <taxon>Chlorophyceae</taxon>
        <taxon>CS clade</taxon>
        <taxon>Chlamydomonadales</taxon>
        <taxon>Volvocaceae</taxon>
        <taxon>Pleodorina</taxon>
    </lineage>
</organism>
<comment type="caution">
    <text evidence="2">The sequence shown here is derived from an EMBL/GenBank/DDBJ whole genome shotgun (WGS) entry which is preliminary data.</text>
</comment>
<dbReference type="Proteomes" id="UP001165080">
    <property type="component" value="Unassembled WGS sequence"/>
</dbReference>
<feature type="compositionally biased region" description="Low complexity" evidence="1">
    <location>
        <begin position="900"/>
        <end position="917"/>
    </location>
</feature>
<gene>
    <name evidence="2" type="primary">PLEST000069</name>
    <name evidence="2" type="ORF">PLESTB_000382000</name>
</gene>
<dbReference type="OrthoDB" id="551101at2759"/>
<dbReference type="EMBL" id="BRXU01000003">
    <property type="protein sequence ID" value="GLC50463.1"/>
    <property type="molecule type" value="Genomic_DNA"/>
</dbReference>
<name>A0A9W6BEA8_9CHLO</name>
<dbReference type="AlphaFoldDB" id="A0A9W6BEA8"/>
<reference evidence="2 3" key="1">
    <citation type="journal article" date="2023" name="Commun. Biol.">
        <title>Reorganization of the ancestral sex-determining regions during the evolution of trioecy in Pleodorina starrii.</title>
        <authorList>
            <person name="Takahashi K."/>
            <person name="Suzuki S."/>
            <person name="Kawai-Toyooka H."/>
            <person name="Yamamoto K."/>
            <person name="Hamaji T."/>
            <person name="Ootsuki R."/>
            <person name="Yamaguchi H."/>
            <person name="Kawachi M."/>
            <person name="Higashiyama T."/>
            <person name="Nozaki H."/>
        </authorList>
    </citation>
    <scope>NUCLEOTIDE SEQUENCE [LARGE SCALE GENOMIC DNA]</scope>
    <source>
        <strain evidence="2 3">NIES-4479</strain>
    </source>
</reference>
<proteinExistence type="predicted"/>
<feature type="compositionally biased region" description="Gly residues" evidence="1">
    <location>
        <begin position="333"/>
        <end position="346"/>
    </location>
</feature>